<evidence type="ECO:0000256" key="2">
    <source>
        <dbReference type="SAM" id="MobiDB-lite"/>
    </source>
</evidence>
<accession>A0A420WIG6</accession>
<evidence type="ECO:0008006" key="6">
    <source>
        <dbReference type="Google" id="ProtNLM"/>
    </source>
</evidence>
<keyword evidence="1" id="KW-0175">Coiled coil</keyword>
<organism evidence="4 5">
    <name type="scientific">Litorimonas taeanensis</name>
    <dbReference type="NCBI Taxonomy" id="568099"/>
    <lineage>
        <taxon>Bacteria</taxon>
        <taxon>Pseudomonadati</taxon>
        <taxon>Pseudomonadota</taxon>
        <taxon>Alphaproteobacteria</taxon>
        <taxon>Maricaulales</taxon>
        <taxon>Robiginitomaculaceae</taxon>
    </lineage>
</organism>
<feature type="compositionally biased region" description="Acidic residues" evidence="2">
    <location>
        <begin position="1"/>
        <end position="17"/>
    </location>
</feature>
<dbReference type="Proteomes" id="UP000282211">
    <property type="component" value="Unassembled WGS sequence"/>
</dbReference>
<proteinExistence type="predicted"/>
<feature type="compositionally biased region" description="Basic and acidic residues" evidence="2">
    <location>
        <begin position="18"/>
        <end position="27"/>
    </location>
</feature>
<protein>
    <recommendedName>
        <fullName evidence="6">Inner membrane protein</fullName>
    </recommendedName>
</protein>
<keyword evidence="3" id="KW-0812">Transmembrane</keyword>
<feature type="transmembrane region" description="Helical" evidence="3">
    <location>
        <begin position="40"/>
        <end position="62"/>
    </location>
</feature>
<keyword evidence="5" id="KW-1185">Reference proteome</keyword>
<reference evidence="4 5" key="1">
    <citation type="submission" date="2018-10" db="EMBL/GenBank/DDBJ databases">
        <title>Genomic Encyclopedia of Type Strains, Phase IV (KMG-IV): sequencing the most valuable type-strain genomes for metagenomic binning, comparative biology and taxonomic classification.</title>
        <authorList>
            <person name="Goeker M."/>
        </authorList>
    </citation>
    <scope>NUCLEOTIDE SEQUENCE [LARGE SCALE GENOMIC DNA]</scope>
    <source>
        <strain evidence="4 5">DSM 22008</strain>
    </source>
</reference>
<evidence type="ECO:0000313" key="5">
    <source>
        <dbReference type="Proteomes" id="UP000282211"/>
    </source>
</evidence>
<feature type="region of interest" description="Disordered" evidence="2">
    <location>
        <begin position="1"/>
        <end position="34"/>
    </location>
</feature>
<dbReference type="EMBL" id="RBII01000001">
    <property type="protein sequence ID" value="RKQ70798.1"/>
    <property type="molecule type" value="Genomic_DNA"/>
</dbReference>
<dbReference type="InParanoid" id="A0A420WIG6"/>
<dbReference type="AlphaFoldDB" id="A0A420WIG6"/>
<evidence type="ECO:0000256" key="1">
    <source>
        <dbReference type="SAM" id="Coils"/>
    </source>
</evidence>
<feature type="coiled-coil region" evidence="1">
    <location>
        <begin position="167"/>
        <end position="194"/>
    </location>
</feature>
<sequence>MDERDLNDDDGIEVEVEVEPHTEHDSDSIEEPPSKKGLGIIPVTLLFALATILGALGGAYGAQYFTPKPDISATDTKINRTIADAEDRLNNQIEGIQSELGTLRAETLQLQANQNAVSLPDESQITSLLIRVEALENSPQPRLPEIDEATLVALQQAQKDGFSWPDVSELKARLGALESEKETLQGQVETLANSLITLSENPAPVTAEPVYIVTDTSFPKQALLDAVFKQNEEKGFLSKALSKHIQVRGPNDPVALIETIETALARDDLRAALRAFDALPENIRSVGQNWREAVARARNE</sequence>
<name>A0A420WIG6_9PROT</name>
<keyword evidence="3" id="KW-1133">Transmembrane helix</keyword>
<evidence type="ECO:0000256" key="3">
    <source>
        <dbReference type="SAM" id="Phobius"/>
    </source>
</evidence>
<evidence type="ECO:0000313" key="4">
    <source>
        <dbReference type="EMBL" id="RKQ70798.1"/>
    </source>
</evidence>
<dbReference type="RefSeq" id="WP_121098623.1">
    <property type="nucleotide sequence ID" value="NZ_RBII01000001.1"/>
</dbReference>
<gene>
    <name evidence="4" type="ORF">DES40_0098</name>
</gene>
<keyword evidence="3" id="KW-0472">Membrane</keyword>
<comment type="caution">
    <text evidence="4">The sequence shown here is derived from an EMBL/GenBank/DDBJ whole genome shotgun (WGS) entry which is preliminary data.</text>
</comment>